<protein>
    <submittedName>
        <fullName evidence="1">Uncharacterized protein</fullName>
    </submittedName>
</protein>
<proteinExistence type="predicted"/>
<evidence type="ECO:0000313" key="1">
    <source>
        <dbReference type="EMBL" id="QHU09160.1"/>
    </source>
</evidence>
<organism evidence="1">
    <name type="scientific">viral metagenome</name>
    <dbReference type="NCBI Taxonomy" id="1070528"/>
    <lineage>
        <taxon>unclassified sequences</taxon>
        <taxon>metagenomes</taxon>
        <taxon>organismal metagenomes</taxon>
    </lineage>
</organism>
<reference evidence="1" key="1">
    <citation type="journal article" date="2020" name="Nature">
        <title>Giant virus diversity and host interactions through global metagenomics.</title>
        <authorList>
            <person name="Schulz F."/>
            <person name="Roux S."/>
            <person name="Paez-Espino D."/>
            <person name="Jungbluth S."/>
            <person name="Walsh D.A."/>
            <person name="Denef V.J."/>
            <person name="McMahon K.D."/>
            <person name="Konstantinidis K.T."/>
            <person name="Eloe-Fadrosh E.A."/>
            <person name="Kyrpides N.C."/>
            <person name="Woyke T."/>
        </authorList>
    </citation>
    <scope>NUCLEOTIDE SEQUENCE</scope>
    <source>
        <strain evidence="1">GVMAG-S-1074260-58</strain>
    </source>
</reference>
<sequence length="39" mass="4795">MRFICLEYNIIYNTNYKIISYEIPDISYYNLGIYLYNST</sequence>
<name>A0A6C0JWS6_9ZZZZ</name>
<dbReference type="EMBL" id="MN740705">
    <property type="protein sequence ID" value="QHU09160.1"/>
    <property type="molecule type" value="Genomic_DNA"/>
</dbReference>
<dbReference type="AlphaFoldDB" id="A0A6C0JWS6"/>
<accession>A0A6C0JWS6</accession>